<sequence>MAHMIIEAGDEAMPDNTGPSRAIMIGGGPAALARPTGALLVDDCGSLFHRGVLDSLGHTPDQLRALDRCGFDPYLHAAPTERVPSTAVREWLDQLATSGPVINGTAELAVDVEGRLVAIIEPAGDKAPLTLDVEGIPTLAPGLPGQLVPGTDPALHSFNQVGHELLKTLHRTGPAANELVGALIDLVNERGGGPADVLALLEGADPLLLAPVTAPVQAIRAIAAFSRARADAAGRLCFGDSLVYGRYAATAADSWIVAGGGDHALAAAEALLTGNPAAEVTVVAAAIDTAAANTARYRDLRSRHTADGGGDGRLRFRTGTEPGPITLTGTGRFTEGGVEADGYAMAIGRRRELPHAVGKLTYWARWAQGRITGTLLFDTDLHYLGYRLHFAGEGLVHQVDVTGAASWFLPAEVFPAEQARRVERMGQRATPPESGLTPTDVLPVAEQGARLAAARRRGTVREADTVPERWVPSA</sequence>
<keyword evidence="3" id="KW-1185">Reference proteome</keyword>
<proteinExistence type="predicted"/>
<comment type="caution">
    <text evidence="2">The sequence shown here is derived from an EMBL/GenBank/DDBJ whole genome shotgun (WGS) entry which is preliminary data.</text>
</comment>
<gene>
    <name evidence="2" type="ORF">GCM10010302_10990</name>
</gene>
<evidence type="ECO:0000313" key="2">
    <source>
        <dbReference type="EMBL" id="GAA0275140.1"/>
    </source>
</evidence>
<evidence type="ECO:0000256" key="1">
    <source>
        <dbReference type="SAM" id="MobiDB-lite"/>
    </source>
</evidence>
<accession>A0ABP3ERE7</accession>
<reference evidence="3" key="1">
    <citation type="journal article" date="2019" name="Int. J. Syst. Evol. Microbiol.">
        <title>The Global Catalogue of Microorganisms (GCM) 10K type strain sequencing project: providing services to taxonomists for standard genome sequencing and annotation.</title>
        <authorList>
            <consortium name="The Broad Institute Genomics Platform"/>
            <consortium name="The Broad Institute Genome Sequencing Center for Infectious Disease"/>
            <person name="Wu L."/>
            <person name="Ma J."/>
        </authorList>
    </citation>
    <scope>NUCLEOTIDE SEQUENCE [LARGE SCALE GENOMIC DNA]</scope>
    <source>
        <strain evidence="3">JCM 4505</strain>
    </source>
</reference>
<feature type="region of interest" description="Disordered" evidence="1">
    <location>
        <begin position="455"/>
        <end position="474"/>
    </location>
</feature>
<name>A0ABP3ERE7_9ACTN</name>
<evidence type="ECO:0000313" key="3">
    <source>
        <dbReference type="Proteomes" id="UP001501867"/>
    </source>
</evidence>
<organism evidence="2 3">
    <name type="scientific">Streptomyces polychromogenes</name>
    <dbReference type="NCBI Taxonomy" id="67342"/>
    <lineage>
        <taxon>Bacteria</taxon>
        <taxon>Bacillati</taxon>
        <taxon>Actinomycetota</taxon>
        <taxon>Actinomycetes</taxon>
        <taxon>Kitasatosporales</taxon>
        <taxon>Streptomycetaceae</taxon>
        <taxon>Streptomyces</taxon>
    </lineage>
</organism>
<dbReference type="EMBL" id="BAAABV010000009">
    <property type="protein sequence ID" value="GAA0275140.1"/>
    <property type="molecule type" value="Genomic_DNA"/>
</dbReference>
<dbReference type="Proteomes" id="UP001501867">
    <property type="component" value="Unassembled WGS sequence"/>
</dbReference>
<protein>
    <submittedName>
        <fullName evidence="2">Uncharacterized protein</fullName>
    </submittedName>
</protein>